<feature type="non-terminal residue" evidence="1">
    <location>
        <position position="1"/>
    </location>
</feature>
<accession>A0A6H5GDR6</accession>
<keyword evidence="2" id="KW-1185">Reference proteome</keyword>
<organism evidence="1 2">
    <name type="scientific">Nesidiocoris tenuis</name>
    <dbReference type="NCBI Taxonomy" id="355587"/>
    <lineage>
        <taxon>Eukaryota</taxon>
        <taxon>Metazoa</taxon>
        <taxon>Ecdysozoa</taxon>
        <taxon>Arthropoda</taxon>
        <taxon>Hexapoda</taxon>
        <taxon>Insecta</taxon>
        <taxon>Pterygota</taxon>
        <taxon>Neoptera</taxon>
        <taxon>Paraneoptera</taxon>
        <taxon>Hemiptera</taxon>
        <taxon>Heteroptera</taxon>
        <taxon>Panheteroptera</taxon>
        <taxon>Cimicomorpha</taxon>
        <taxon>Miridae</taxon>
        <taxon>Dicyphina</taxon>
        <taxon>Nesidiocoris</taxon>
    </lineage>
</organism>
<sequence length="166" mass="19343">TFNHYSRFTLHNVTQLFTEQHVWTRQRRQNKGKGKDEKPSLNARFHQARFASFANTVREQRLVDAQAETVTTSRAYQFANALVGIWTNHQIVRWKRVLFVFANIHSAAAMSSPKVRICGSTDERSQTTFRSRMLRRWKWSRRMLLTNVCERSRMDVLGSSLGGNAP</sequence>
<name>A0A6H5GDR6_9HEMI</name>
<protein>
    <submittedName>
        <fullName evidence="1">Uncharacterized protein</fullName>
    </submittedName>
</protein>
<evidence type="ECO:0000313" key="1">
    <source>
        <dbReference type="EMBL" id="CAB0001060.1"/>
    </source>
</evidence>
<gene>
    <name evidence="1" type="ORF">NTEN_LOCUS6847</name>
</gene>
<proteinExistence type="predicted"/>
<evidence type="ECO:0000313" key="2">
    <source>
        <dbReference type="Proteomes" id="UP000479000"/>
    </source>
</evidence>
<dbReference type="Proteomes" id="UP000479000">
    <property type="component" value="Unassembled WGS sequence"/>
</dbReference>
<reference evidence="1 2" key="1">
    <citation type="submission" date="2020-02" db="EMBL/GenBank/DDBJ databases">
        <authorList>
            <person name="Ferguson B K."/>
        </authorList>
    </citation>
    <scope>NUCLEOTIDE SEQUENCE [LARGE SCALE GENOMIC DNA]</scope>
</reference>
<dbReference type="AlphaFoldDB" id="A0A6H5GDR6"/>
<dbReference type="EMBL" id="CADCXU010010363">
    <property type="protein sequence ID" value="CAB0001060.1"/>
    <property type="molecule type" value="Genomic_DNA"/>
</dbReference>